<keyword evidence="3" id="KW-1185">Reference proteome</keyword>
<dbReference type="Proteomes" id="UP001596506">
    <property type="component" value="Unassembled WGS sequence"/>
</dbReference>
<name>A0ABW2IRR1_9GAMM</name>
<gene>
    <name evidence="2" type="ORF">ACFQQA_02540</name>
</gene>
<dbReference type="EMBL" id="JBHTBD010000001">
    <property type="protein sequence ID" value="MFC7293593.1"/>
    <property type="molecule type" value="Genomic_DNA"/>
</dbReference>
<sequence length="288" mass="32187">MSMDAALCISTLDQTPATSEAPAAADFALIDLAGTESFLKSLYGAMERNPIRWNSLLEGTRWQSGWQFGPILVDLRDGANFQKTVMNQLAAGGIGVLIETSLSYDDILAWSTNRLFAFATNDDRLFRFYDSRSLKALLATLGTHSVSLLPPEGTLFWHDNQQWISWQSPGEPQLDTANPDWTLPEEELALLTDYRMAERACRLSSLYSDHITASGDKRVWVLEQLRQARNYGFLKASQQERFLRLSILSAGELSSGPQFEALKESAEMTGDDRLEAMECLVESYHATT</sequence>
<dbReference type="Pfam" id="PF13503">
    <property type="entry name" value="DUF4123"/>
    <property type="match status" value="1"/>
</dbReference>
<organism evidence="2 3">
    <name type="scientific">Marinobacter aromaticivorans</name>
    <dbReference type="NCBI Taxonomy" id="1494078"/>
    <lineage>
        <taxon>Bacteria</taxon>
        <taxon>Pseudomonadati</taxon>
        <taxon>Pseudomonadota</taxon>
        <taxon>Gammaproteobacteria</taxon>
        <taxon>Pseudomonadales</taxon>
        <taxon>Marinobacteraceae</taxon>
        <taxon>Marinobacter</taxon>
    </lineage>
</organism>
<accession>A0ABW2IRR1</accession>
<comment type="caution">
    <text evidence="2">The sequence shown here is derived from an EMBL/GenBank/DDBJ whole genome shotgun (WGS) entry which is preliminary data.</text>
</comment>
<protein>
    <submittedName>
        <fullName evidence="2">DUF4123 domain-containing protein</fullName>
    </submittedName>
</protein>
<evidence type="ECO:0000313" key="2">
    <source>
        <dbReference type="EMBL" id="MFC7293593.1"/>
    </source>
</evidence>
<dbReference type="RefSeq" id="WP_100686905.1">
    <property type="nucleotide sequence ID" value="NZ_JBHTBD010000001.1"/>
</dbReference>
<dbReference type="InterPro" id="IPR025391">
    <property type="entry name" value="DUF4123"/>
</dbReference>
<reference evidence="3" key="1">
    <citation type="journal article" date="2019" name="Int. J. Syst. Evol. Microbiol.">
        <title>The Global Catalogue of Microorganisms (GCM) 10K type strain sequencing project: providing services to taxonomists for standard genome sequencing and annotation.</title>
        <authorList>
            <consortium name="The Broad Institute Genomics Platform"/>
            <consortium name="The Broad Institute Genome Sequencing Center for Infectious Disease"/>
            <person name="Wu L."/>
            <person name="Ma J."/>
        </authorList>
    </citation>
    <scope>NUCLEOTIDE SEQUENCE [LARGE SCALE GENOMIC DNA]</scope>
    <source>
        <strain evidence="3">CCUG 60559</strain>
    </source>
</reference>
<evidence type="ECO:0000259" key="1">
    <source>
        <dbReference type="Pfam" id="PF13503"/>
    </source>
</evidence>
<proteinExistence type="predicted"/>
<evidence type="ECO:0000313" key="3">
    <source>
        <dbReference type="Proteomes" id="UP001596506"/>
    </source>
</evidence>
<feature type="domain" description="DUF4123" evidence="1">
    <location>
        <begin position="27"/>
        <end position="142"/>
    </location>
</feature>